<evidence type="ECO:0000313" key="3">
    <source>
        <dbReference type="EMBL" id="QCC77924.1"/>
    </source>
</evidence>
<feature type="chain" id="PRO_5038621198" description="DUF3558 domain-containing protein" evidence="1">
    <location>
        <begin position="21"/>
        <end position="171"/>
    </location>
</feature>
<evidence type="ECO:0000256" key="1">
    <source>
        <dbReference type="SAM" id="SignalP"/>
    </source>
</evidence>
<name>A0A4P7UDJ7_9ACTN</name>
<protein>
    <recommendedName>
        <fullName evidence="6">DUF3558 domain-containing protein</fullName>
    </recommendedName>
</protein>
<evidence type="ECO:0000313" key="2">
    <source>
        <dbReference type="EMBL" id="GGD23984.1"/>
    </source>
</evidence>
<dbReference type="OrthoDB" id="9814083at2"/>
<keyword evidence="5" id="KW-1185">Reference proteome</keyword>
<accession>A0A4P7UDJ7</accession>
<sequence>MRALRLSVAAAMLVSVAGCATPEKTSTGKENEVATSEMKPDEALAALKKASRELMAGIAPGVEFTEAGTNRAVPCGGPGGSEYSKVHLDFEGGLSAPASDPRVPQGEELFSKAESTLRRMGLEVRGRQRTPAGDGLVFAGDGFGGRIILHVQDAVMVRGQTACLDNPDDLR</sequence>
<dbReference type="EMBL" id="CP038462">
    <property type="protein sequence ID" value="QCC77924.1"/>
    <property type="molecule type" value="Genomic_DNA"/>
</dbReference>
<dbReference type="Proteomes" id="UP000630594">
    <property type="component" value="Unassembled WGS sequence"/>
</dbReference>
<reference evidence="3 4" key="1">
    <citation type="journal article" date="2008" name="Int. J. Syst. Evol. Microbiol.">
        <title>Nocardioides daphniae sp. nov., isolated from Daphnia cucullata (Crustacea: Cladocera).</title>
        <authorList>
            <person name="Toth E.M."/>
            <person name="Keki Z."/>
            <person name="Homonnay Z.G."/>
            <person name="Borsodi A.K."/>
            <person name="Marialigeti K."/>
            <person name="Schumann P."/>
        </authorList>
    </citation>
    <scope>NUCLEOTIDE SEQUENCE [LARGE SCALE GENOMIC DNA]</scope>
    <source>
        <strain evidence="3 4">JCM 16608</strain>
    </source>
</reference>
<gene>
    <name evidence="3" type="ORF">E2C04_13360</name>
    <name evidence="2" type="ORF">GCM10007231_23900</name>
</gene>
<dbReference type="RefSeq" id="WP_135832967.1">
    <property type="nucleotide sequence ID" value="NZ_BMCK01000003.1"/>
</dbReference>
<reference evidence="3" key="4">
    <citation type="submission" date="2019-03" db="EMBL/GenBank/DDBJ databases">
        <authorList>
            <person name="Huang Y."/>
        </authorList>
    </citation>
    <scope>NUCLEOTIDE SEQUENCE</scope>
    <source>
        <strain evidence="3">JCM 16608</strain>
    </source>
</reference>
<organism evidence="3 4">
    <name type="scientific">Nocardioides daphniae</name>
    <dbReference type="NCBI Taxonomy" id="402297"/>
    <lineage>
        <taxon>Bacteria</taxon>
        <taxon>Bacillati</taxon>
        <taxon>Actinomycetota</taxon>
        <taxon>Actinomycetes</taxon>
        <taxon>Propionibacteriales</taxon>
        <taxon>Nocardioidaceae</taxon>
        <taxon>Nocardioides</taxon>
    </lineage>
</organism>
<reference evidence="2" key="5">
    <citation type="submission" date="2024-05" db="EMBL/GenBank/DDBJ databases">
        <authorList>
            <person name="Sun Q."/>
            <person name="Sedlacek I."/>
        </authorList>
    </citation>
    <scope>NUCLEOTIDE SEQUENCE</scope>
    <source>
        <strain evidence="2">CCM 7403</strain>
    </source>
</reference>
<keyword evidence="1" id="KW-0732">Signal</keyword>
<dbReference type="PROSITE" id="PS51257">
    <property type="entry name" value="PROKAR_LIPOPROTEIN"/>
    <property type="match status" value="1"/>
</dbReference>
<evidence type="ECO:0008006" key="6">
    <source>
        <dbReference type="Google" id="ProtNLM"/>
    </source>
</evidence>
<dbReference type="AlphaFoldDB" id="A0A4P7UDJ7"/>
<dbReference type="EMBL" id="BMCK01000003">
    <property type="protein sequence ID" value="GGD23984.1"/>
    <property type="molecule type" value="Genomic_DNA"/>
</dbReference>
<reference evidence="2" key="2">
    <citation type="journal article" date="2014" name="Int. J. Syst. Evol. Microbiol.">
        <title>Complete genome of a new Firmicutes species belonging to the dominant human colonic microbiota ('Ruminococcus bicirculans') reveals two chromosomes and a selective capacity to utilize plant glucans.</title>
        <authorList>
            <consortium name="NISC Comparative Sequencing Program"/>
            <person name="Wegmann U."/>
            <person name="Louis P."/>
            <person name="Goesmann A."/>
            <person name="Henrissat B."/>
            <person name="Duncan S.H."/>
            <person name="Flint H.J."/>
        </authorList>
    </citation>
    <scope>NUCLEOTIDE SEQUENCE</scope>
    <source>
        <strain evidence="2">CCM 7403</strain>
    </source>
</reference>
<evidence type="ECO:0000313" key="5">
    <source>
        <dbReference type="Proteomes" id="UP000630594"/>
    </source>
</evidence>
<reference evidence="5" key="3">
    <citation type="journal article" date="2019" name="Int. J. Syst. Evol. Microbiol.">
        <title>The Global Catalogue of Microorganisms (GCM) 10K type strain sequencing project: providing services to taxonomists for standard genome sequencing and annotation.</title>
        <authorList>
            <consortium name="The Broad Institute Genomics Platform"/>
            <consortium name="The Broad Institute Genome Sequencing Center for Infectious Disease"/>
            <person name="Wu L."/>
            <person name="Ma J."/>
        </authorList>
    </citation>
    <scope>NUCLEOTIDE SEQUENCE [LARGE SCALE GENOMIC DNA]</scope>
    <source>
        <strain evidence="5">CCM 7403</strain>
    </source>
</reference>
<feature type="signal peptide" evidence="1">
    <location>
        <begin position="1"/>
        <end position="20"/>
    </location>
</feature>
<evidence type="ECO:0000313" key="4">
    <source>
        <dbReference type="Proteomes" id="UP000297025"/>
    </source>
</evidence>
<dbReference type="KEGG" id="ndp:E2C04_13360"/>
<proteinExistence type="predicted"/>
<dbReference type="Proteomes" id="UP000297025">
    <property type="component" value="Chromosome"/>
</dbReference>